<evidence type="ECO:0000256" key="1">
    <source>
        <dbReference type="SAM" id="SignalP"/>
    </source>
</evidence>
<dbReference type="AlphaFoldDB" id="A0AAV4GYE7"/>
<keyword evidence="1" id="KW-0732">Signal</keyword>
<name>A0AAV4GYE7_9GAST</name>
<comment type="caution">
    <text evidence="2">The sequence shown here is derived from an EMBL/GenBank/DDBJ whole genome shotgun (WGS) entry which is preliminary data.</text>
</comment>
<evidence type="ECO:0000313" key="3">
    <source>
        <dbReference type="Proteomes" id="UP000762676"/>
    </source>
</evidence>
<reference evidence="2 3" key="1">
    <citation type="journal article" date="2021" name="Elife">
        <title>Chloroplast acquisition without the gene transfer in kleptoplastic sea slugs, Plakobranchus ocellatus.</title>
        <authorList>
            <person name="Maeda T."/>
            <person name="Takahashi S."/>
            <person name="Yoshida T."/>
            <person name="Shimamura S."/>
            <person name="Takaki Y."/>
            <person name="Nagai Y."/>
            <person name="Toyoda A."/>
            <person name="Suzuki Y."/>
            <person name="Arimoto A."/>
            <person name="Ishii H."/>
            <person name="Satoh N."/>
            <person name="Nishiyama T."/>
            <person name="Hasebe M."/>
            <person name="Maruyama T."/>
            <person name="Minagawa J."/>
            <person name="Obokata J."/>
            <person name="Shigenobu S."/>
        </authorList>
    </citation>
    <scope>NUCLEOTIDE SEQUENCE [LARGE SCALE GENOMIC DNA]</scope>
</reference>
<accession>A0AAV4GYE7</accession>
<feature type="chain" id="PRO_5043585002" evidence="1">
    <location>
        <begin position="25"/>
        <end position="137"/>
    </location>
</feature>
<proteinExistence type="predicted"/>
<feature type="signal peptide" evidence="1">
    <location>
        <begin position="1"/>
        <end position="24"/>
    </location>
</feature>
<protein>
    <submittedName>
        <fullName evidence="2">Uncharacterized protein</fullName>
    </submittedName>
</protein>
<dbReference type="EMBL" id="BMAT01008676">
    <property type="protein sequence ID" value="GFR90568.1"/>
    <property type="molecule type" value="Genomic_DNA"/>
</dbReference>
<dbReference type="Proteomes" id="UP000762676">
    <property type="component" value="Unassembled WGS sequence"/>
</dbReference>
<evidence type="ECO:0000313" key="2">
    <source>
        <dbReference type="EMBL" id="GFR90568.1"/>
    </source>
</evidence>
<keyword evidence="3" id="KW-1185">Reference proteome</keyword>
<sequence>MRSASYLLLFSVPLFRFLPPSSEGCLKLVILGAHKFTSPHGKARLINRSFNNTYYSCHVLEAKASADISDDDDVDGYHVGDCHDDDIDDNDDNACGNQDGNCLCRCYIIKKGCGGDDDDDDDDDKDDDDREIMAIMI</sequence>
<organism evidence="2 3">
    <name type="scientific">Elysia marginata</name>
    <dbReference type="NCBI Taxonomy" id="1093978"/>
    <lineage>
        <taxon>Eukaryota</taxon>
        <taxon>Metazoa</taxon>
        <taxon>Spiralia</taxon>
        <taxon>Lophotrochozoa</taxon>
        <taxon>Mollusca</taxon>
        <taxon>Gastropoda</taxon>
        <taxon>Heterobranchia</taxon>
        <taxon>Euthyneura</taxon>
        <taxon>Panpulmonata</taxon>
        <taxon>Sacoglossa</taxon>
        <taxon>Placobranchoidea</taxon>
        <taxon>Plakobranchidae</taxon>
        <taxon>Elysia</taxon>
    </lineage>
</organism>
<gene>
    <name evidence="2" type="ORF">ElyMa_004307100</name>
</gene>